<dbReference type="Proteomes" id="UP000302139">
    <property type="component" value="Unassembled WGS sequence"/>
</dbReference>
<name>A0A4D4M457_STRAX</name>
<evidence type="ECO:0000256" key="1">
    <source>
        <dbReference type="SAM" id="MobiDB-lite"/>
    </source>
</evidence>
<evidence type="ECO:0000313" key="3">
    <source>
        <dbReference type="EMBL" id="GDY73134.1"/>
    </source>
</evidence>
<reference evidence="3 4" key="1">
    <citation type="submission" date="2019-04" db="EMBL/GenBank/DDBJ databases">
        <title>Draft genome sequences of Streptomyces avermitilis ATCC 31267.</title>
        <authorList>
            <person name="Komaki H."/>
            <person name="Tamura T."/>
            <person name="Hosoyama A."/>
        </authorList>
    </citation>
    <scope>NUCLEOTIDE SEQUENCE [LARGE SCALE GENOMIC DNA]</scope>
    <source>
        <strain evidence="3 4">ATCC 31267</strain>
    </source>
</reference>
<dbReference type="EMBL" id="BJHY01000001">
    <property type="protein sequence ID" value="GDY73134.1"/>
    <property type="molecule type" value="Genomic_DNA"/>
</dbReference>
<feature type="region of interest" description="Disordered" evidence="1">
    <location>
        <begin position="55"/>
        <end position="83"/>
    </location>
</feature>
<protein>
    <submittedName>
        <fullName evidence="2">Uncharacterized protein</fullName>
    </submittedName>
</protein>
<sequence length="105" mass="11353">MVETVTVVEAACADPLSDRPRQTPPAPAATATAAAIESVRVLRWRPVLWRTGVVPFRGRQGKRNGPEGPPRPASDSWSPPLPERVAVVRTKAIEIFAPGRPTHTD</sequence>
<organism evidence="2 5">
    <name type="scientific">Streptomyces avermitilis</name>
    <dbReference type="NCBI Taxonomy" id="33903"/>
    <lineage>
        <taxon>Bacteria</taxon>
        <taxon>Bacillati</taxon>
        <taxon>Actinomycetota</taxon>
        <taxon>Actinomycetes</taxon>
        <taxon>Kitasatosporales</taxon>
        <taxon>Streptomycetaceae</taxon>
        <taxon>Streptomyces</taxon>
    </lineage>
</organism>
<proteinExistence type="predicted"/>
<evidence type="ECO:0000313" key="2">
    <source>
        <dbReference type="EMBL" id="GDY66622.1"/>
    </source>
</evidence>
<reference evidence="2 5" key="2">
    <citation type="submission" date="2019-04" db="EMBL/GenBank/DDBJ databases">
        <title>Draft genome sequences of Streptomyces avermitilis NBRC 14893.</title>
        <authorList>
            <person name="Komaki H."/>
            <person name="Tamura T."/>
            <person name="Hosoyama A."/>
        </authorList>
    </citation>
    <scope>NUCLEOTIDE SEQUENCE [LARGE SCALE GENOMIC DNA]</scope>
    <source>
        <strain evidence="2 5">NBRC 14893</strain>
    </source>
</reference>
<dbReference type="EMBL" id="BJHX01000001">
    <property type="protein sequence ID" value="GDY66622.1"/>
    <property type="molecule type" value="Genomic_DNA"/>
</dbReference>
<comment type="caution">
    <text evidence="2">The sequence shown here is derived from an EMBL/GenBank/DDBJ whole genome shotgun (WGS) entry which is preliminary data.</text>
</comment>
<dbReference type="Proteomes" id="UP000299211">
    <property type="component" value="Unassembled WGS sequence"/>
</dbReference>
<dbReference type="AlphaFoldDB" id="A0A4D4M457"/>
<gene>
    <name evidence="2" type="ORF">SAV14893_060150</name>
    <name evidence="3" type="ORF">SAV31267_026190</name>
</gene>
<accession>A0A4D4M457</accession>
<evidence type="ECO:0000313" key="5">
    <source>
        <dbReference type="Proteomes" id="UP000302139"/>
    </source>
</evidence>
<evidence type="ECO:0000313" key="4">
    <source>
        <dbReference type="Proteomes" id="UP000299211"/>
    </source>
</evidence>